<dbReference type="AlphaFoldDB" id="A0A934KAN7"/>
<evidence type="ECO:0000313" key="2">
    <source>
        <dbReference type="Proteomes" id="UP000620075"/>
    </source>
</evidence>
<organism evidence="1 2">
    <name type="scientific">Candidatus Dormiibacter inghamiae</name>
    <dbReference type="NCBI Taxonomy" id="3127013"/>
    <lineage>
        <taxon>Bacteria</taxon>
        <taxon>Bacillati</taxon>
        <taxon>Candidatus Dormiibacterota</taxon>
        <taxon>Candidatus Dormibacteria</taxon>
        <taxon>Candidatus Dormibacterales</taxon>
        <taxon>Candidatus Dormibacteraceae</taxon>
        <taxon>Candidatus Dormiibacter</taxon>
    </lineage>
</organism>
<dbReference type="RefSeq" id="WP_338178360.1">
    <property type="nucleotide sequence ID" value="NZ_JAEKNQ010000030.1"/>
</dbReference>
<reference evidence="1 2" key="1">
    <citation type="submission" date="2020-10" db="EMBL/GenBank/DDBJ databases">
        <title>Ca. Dormibacterota MAGs.</title>
        <authorList>
            <person name="Montgomery K."/>
        </authorList>
    </citation>
    <scope>NUCLEOTIDE SEQUENCE [LARGE SCALE GENOMIC DNA]</scope>
    <source>
        <strain evidence="1">SC8811_S16_3</strain>
    </source>
</reference>
<dbReference type="Proteomes" id="UP000620075">
    <property type="component" value="Unassembled WGS sequence"/>
</dbReference>
<evidence type="ECO:0000313" key="1">
    <source>
        <dbReference type="EMBL" id="MBJ7603039.1"/>
    </source>
</evidence>
<sequence>MVLLLIGVAVALVGVALLLNLASSGSFVIRHLTSRSLGELAPGYAASSTGFRVYATLVLAIGIRPDEPD</sequence>
<name>A0A934KAN7_9BACT</name>
<proteinExistence type="predicted"/>
<comment type="caution">
    <text evidence="1">The sequence shown here is derived from an EMBL/GenBank/DDBJ whole genome shotgun (WGS) entry which is preliminary data.</text>
</comment>
<protein>
    <submittedName>
        <fullName evidence="1">Uncharacterized protein</fullName>
    </submittedName>
</protein>
<dbReference type="EMBL" id="JAEKNQ010000030">
    <property type="protein sequence ID" value="MBJ7603039.1"/>
    <property type="molecule type" value="Genomic_DNA"/>
</dbReference>
<gene>
    <name evidence="1" type="ORF">JF888_07600</name>
</gene>
<accession>A0A934KAN7</accession>